<accession>A0A7H9AR99</accession>
<dbReference type="EMBL" id="CP058595">
    <property type="protein sequence ID" value="QLG45960.1"/>
    <property type="molecule type" value="Genomic_DNA"/>
</dbReference>
<dbReference type="AlphaFoldDB" id="A0A7H9AR99"/>
<keyword evidence="2" id="KW-1185">Reference proteome</keyword>
<name>A0A7H9AR99_9FLAO</name>
<dbReference type="Gene3D" id="2.60.40.1930">
    <property type="match status" value="1"/>
</dbReference>
<evidence type="ECO:0000313" key="2">
    <source>
        <dbReference type="Proteomes" id="UP000509302"/>
    </source>
</evidence>
<proteinExistence type="predicted"/>
<gene>
    <name evidence="1" type="ORF">HYG79_11590</name>
</gene>
<evidence type="ECO:0008006" key="3">
    <source>
        <dbReference type="Google" id="ProtNLM"/>
    </source>
</evidence>
<protein>
    <recommendedName>
        <fullName evidence="3">Carboxypeptidase regulatory-like domain-containing protein</fullName>
    </recommendedName>
</protein>
<dbReference type="Proteomes" id="UP000509302">
    <property type="component" value="Chromosome"/>
</dbReference>
<evidence type="ECO:0000313" key="1">
    <source>
        <dbReference type="EMBL" id="QLG45960.1"/>
    </source>
</evidence>
<dbReference type="RefSeq" id="WP_179242246.1">
    <property type="nucleotide sequence ID" value="NZ_CP058595.1"/>
</dbReference>
<dbReference type="KEGG" id="cagg:HYG79_11590"/>
<reference evidence="1 2" key="1">
    <citation type="journal article" date="2006" name="Int. J. Syst. Evol. Microbiol.">
        <title>Costertonia aggregata gen. nov., sp. nov., a mesophilic marine bacterium of the family Flavobacteriaceae, isolated from a mature biofilm.</title>
        <authorList>
            <person name="Kwon K.K."/>
            <person name="Lee Y.K."/>
            <person name="Lee H.K."/>
        </authorList>
    </citation>
    <scope>NUCLEOTIDE SEQUENCE [LARGE SCALE GENOMIC DNA]</scope>
    <source>
        <strain evidence="1 2">KCCM 42265</strain>
    </source>
</reference>
<organism evidence="1 2">
    <name type="scientific">Costertonia aggregata</name>
    <dbReference type="NCBI Taxonomy" id="343403"/>
    <lineage>
        <taxon>Bacteria</taxon>
        <taxon>Pseudomonadati</taxon>
        <taxon>Bacteroidota</taxon>
        <taxon>Flavobacteriia</taxon>
        <taxon>Flavobacteriales</taxon>
        <taxon>Flavobacteriaceae</taxon>
        <taxon>Costertonia</taxon>
    </lineage>
</organism>
<sequence>MNKVSCSLLFVCLLQPLVFFSQKSEKAPINALLSEKIYLQLSSKTYSTDQIIWFKAIVLDEKEHLPSKLSGILYVDFIGPNGKIQEHKLVKISNGIGKGFFELRDDHVQGRYLIRAYTQWNLNFGNDFVFSTYIDIYGNATAANYDFFENLTVSKKDNGDLFLTGKLGIVENRDKPRKQVKVYLDWGKGKDTVTLRKEKLNDYILQYQIKKKINRIKLTLDDESDFYPSKTFFLKDSLPDIQFFPESGQFVHGFRNTIGFKAVDFEGKGVAVRGEVLDSFGNRITNFESNRLGMGVFSIKADSSNKYYAKISLQANKSNKFTYPIPKVVPRGSILSIEKAKDTIRIKVATNEIEGHVLVKASCRGTDYYLIDGPLRKGYMISELPSAVLPEGIIVFTLMNSKKVPIAERLYFNHAKKDRLDIALDIDKNVYKRRENTKLKIDFFGDNSPQPNTNISVMVVKKEHWDLAETGNIQSYFLLDSELKGKIEEPGHYFDKKNQDRFQDLNALLLTQGWRNYKYPIKRSSGIFYWPQTGLAVKGIVQSTVRNKKDNQPIDIAMATFGKEMTIYTQQTDTMGRFNFSLSDSYGQRMRILLNAKNTITNKTNYHLSLNSSHSTPKIIYEISSKQKQSKVSKAVIAAKENRAQANAVFDSLYGVTQLEEVTVEDYGLTPERKQVYEQFGKPDVVIRGETLRKQEEKWSYGLYSVLLFNYANQIEIERFSDGFMLAHVVGGRGEPTLLAVDGKLITKEQYEFIPNMPLNTIEDVEIVKYAKFFKTKYLTVFPETDVLEAPGLGHIISIYTRGGVGLHSTGKPRSGTLEASIDVFSPVREFYAPKYGDITHIKGQQPDLRSLVYWNPSISLGKNVDSPISFYNCDIAGEYIIIVEAVSEDGRIGYVEKTYRVAD</sequence>